<dbReference type="Pfam" id="PF22381">
    <property type="entry name" value="Staph_reg_Sar_Rot"/>
    <property type="match status" value="1"/>
</dbReference>
<name>A0A225NR80_9RHOB</name>
<proteinExistence type="predicted"/>
<dbReference type="GO" id="GO:0005737">
    <property type="term" value="C:cytoplasm"/>
    <property type="evidence" value="ECO:0007669"/>
    <property type="project" value="UniProtKB-SubCell"/>
</dbReference>
<evidence type="ECO:0000256" key="2">
    <source>
        <dbReference type="ARBA" id="ARBA00022490"/>
    </source>
</evidence>
<keyword evidence="3" id="KW-0805">Transcription regulation</keyword>
<dbReference type="InterPro" id="IPR055166">
    <property type="entry name" value="Transc_reg_Sar_Rot_HTH"/>
</dbReference>
<dbReference type="PROSITE" id="PS50995">
    <property type="entry name" value="HTH_MARR_2"/>
    <property type="match status" value="1"/>
</dbReference>
<evidence type="ECO:0000313" key="7">
    <source>
        <dbReference type="EMBL" id="OWU75597.1"/>
    </source>
</evidence>
<dbReference type="PRINTS" id="PR00598">
    <property type="entry name" value="HTHMARR"/>
</dbReference>
<dbReference type="GO" id="GO:0003677">
    <property type="term" value="F:DNA binding"/>
    <property type="evidence" value="ECO:0007669"/>
    <property type="project" value="UniProtKB-KW"/>
</dbReference>
<dbReference type="InterPro" id="IPR036390">
    <property type="entry name" value="WH_DNA-bd_sf"/>
</dbReference>
<keyword evidence="8" id="KW-1185">Reference proteome</keyword>
<gene>
    <name evidence="7" type="ORF">ATO3_05060</name>
</gene>
<evidence type="ECO:0000313" key="8">
    <source>
        <dbReference type="Proteomes" id="UP000215377"/>
    </source>
</evidence>
<dbReference type="AlphaFoldDB" id="A0A225NR80"/>
<comment type="subcellular location">
    <subcellularLocation>
        <location evidence="1">Cytoplasm</location>
    </subcellularLocation>
</comment>
<reference evidence="7 8" key="1">
    <citation type="submission" date="2013-04" db="EMBL/GenBank/DDBJ databases">
        <title>Oceanicola sp. 22II1-22F33 Genome Sequencing.</title>
        <authorList>
            <person name="Lai Q."/>
            <person name="Li G."/>
            <person name="Shao Z."/>
        </authorList>
    </citation>
    <scope>NUCLEOTIDE SEQUENCE [LARGE SCALE GENOMIC DNA]</scope>
    <source>
        <strain evidence="7 8">22II1-22F33</strain>
    </source>
</reference>
<feature type="domain" description="HTH marR-type" evidence="6">
    <location>
        <begin position="19"/>
        <end position="149"/>
    </location>
</feature>
<keyword evidence="5" id="KW-0804">Transcription</keyword>
<dbReference type="InterPro" id="IPR036388">
    <property type="entry name" value="WH-like_DNA-bd_sf"/>
</dbReference>
<dbReference type="SUPFAM" id="SSF46785">
    <property type="entry name" value="Winged helix' DNA-binding domain"/>
    <property type="match status" value="1"/>
</dbReference>
<sequence>MAEQGTPPFPDADRDPVLASMLCFAIYSAGHAFTQFYRASLEPMGLTYPQSLVMTLLWERDNRSVREIGAAMHLKSSTLTPLIKRLAEAGLVNRQRDSGDERVVRITLTDKGRALQARAAEIAPHVREALQMSEDEIAQAIATLDRIRARLVSATP</sequence>
<dbReference type="InterPro" id="IPR000835">
    <property type="entry name" value="HTH_MarR-typ"/>
</dbReference>
<dbReference type="GO" id="GO:0006950">
    <property type="term" value="P:response to stress"/>
    <property type="evidence" value="ECO:0007669"/>
    <property type="project" value="TreeGrafter"/>
</dbReference>
<accession>A0A225NR80</accession>
<dbReference type="InterPro" id="IPR011991">
    <property type="entry name" value="ArsR-like_HTH"/>
</dbReference>
<protein>
    <recommendedName>
        <fullName evidence="6">HTH marR-type domain-containing protein</fullName>
    </recommendedName>
</protein>
<dbReference type="Proteomes" id="UP000215377">
    <property type="component" value="Unassembled WGS sequence"/>
</dbReference>
<evidence type="ECO:0000259" key="6">
    <source>
        <dbReference type="PROSITE" id="PS50995"/>
    </source>
</evidence>
<evidence type="ECO:0000256" key="1">
    <source>
        <dbReference type="ARBA" id="ARBA00004496"/>
    </source>
</evidence>
<evidence type="ECO:0000256" key="3">
    <source>
        <dbReference type="ARBA" id="ARBA00023015"/>
    </source>
</evidence>
<organism evidence="7 8">
    <name type="scientific">Marinibacterium profundimaris</name>
    <dbReference type="NCBI Taxonomy" id="1679460"/>
    <lineage>
        <taxon>Bacteria</taxon>
        <taxon>Pseudomonadati</taxon>
        <taxon>Pseudomonadota</taxon>
        <taxon>Alphaproteobacteria</taxon>
        <taxon>Rhodobacterales</taxon>
        <taxon>Paracoccaceae</taxon>
        <taxon>Marinibacterium</taxon>
    </lineage>
</organism>
<keyword evidence="4" id="KW-0238">DNA-binding</keyword>
<dbReference type="PANTHER" id="PTHR33164">
    <property type="entry name" value="TRANSCRIPTIONAL REGULATOR, MARR FAMILY"/>
    <property type="match status" value="1"/>
</dbReference>
<comment type="caution">
    <text evidence="7">The sequence shown here is derived from an EMBL/GenBank/DDBJ whole genome shotgun (WGS) entry which is preliminary data.</text>
</comment>
<keyword evidence="2" id="KW-0963">Cytoplasm</keyword>
<evidence type="ECO:0000256" key="5">
    <source>
        <dbReference type="ARBA" id="ARBA00023163"/>
    </source>
</evidence>
<dbReference type="SMART" id="SM00347">
    <property type="entry name" value="HTH_MARR"/>
    <property type="match status" value="1"/>
</dbReference>
<dbReference type="GO" id="GO:0003700">
    <property type="term" value="F:DNA-binding transcription factor activity"/>
    <property type="evidence" value="ECO:0007669"/>
    <property type="project" value="InterPro"/>
</dbReference>
<dbReference type="PANTHER" id="PTHR33164:SF5">
    <property type="entry name" value="ORGANIC HYDROPEROXIDE RESISTANCE TRANSCRIPTIONAL REGULATOR"/>
    <property type="match status" value="1"/>
</dbReference>
<evidence type="ECO:0000256" key="4">
    <source>
        <dbReference type="ARBA" id="ARBA00023125"/>
    </source>
</evidence>
<dbReference type="Gene3D" id="1.10.10.10">
    <property type="entry name" value="Winged helix-like DNA-binding domain superfamily/Winged helix DNA-binding domain"/>
    <property type="match status" value="1"/>
</dbReference>
<dbReference type="InterPro" id="IPR039422">
    <property type="entry name" value="MarR/SlyA-like"/>
</dbReference>
<dbReference type="OrthoDB" id="9806864at2"/>
<dbReference type="CDD" id="cd00090">
    <property type="entry name" value="HTH_ARSR"/>
    <property type="match status" value="1"/>
</dbReference>
<dbReference type="EMBL" id="AQQR01000002">
    <property type="protein sequence ID" value="OWU75597.1"/>
    <property type="molecule type" value="Genomic_DNA"/>
</dbReference>